<dbReference type="AlphaFoldDB" id="A0AAV9DL89"/>
<dbReference type="Proteomes" id="UP001180020">
    <property type="component" value="Unassembled WGS sequence"/>
</dbReference>
<gene>
    <name evidence="2" type="ORF">QJS10_CPB12g00266</name>
</gene>
<accession>A0AAV9DL89</accession>
<organism evidence="2 3">
    <name type="scientific">Acorus calamus</name>
    <name type="common">Sweet flag</name>
    <dbReference type="NCBI Taxonomy" id="4465"/>
    <lineage>
        <taxon>Eukaryota</taxon>
        <taxon>Viridiplantae</taxon>
        <taxon>Streptophyta</taxon>
        <taxon>Embryophyta</taxon>
        <taxon>Tracheophyta</taxon>
        <taxon>Spermatophyta</taxon>
        <taxon>Magnoliopsida</taxon>
        <taxon>Liliopsida</taxon>
        <taxon>Acoraceae</taxon>
        <taxon>Acorus</taxon>
    </lineage>
</organism>
<reference evidence="2" key="1">
    <citation type="journal article" date="2023" name="Nat. Commun.">
        <title>Diploid and tetraploid genomes of Acorus and the evolution of monocots.</title>
        <authorList>
            <person name="Ma L."/>
            <person name="Liu K.W."/>
            <person name="Li Z."/>
            <person name="Hsiao Y.Y."/>
            <person name="Qi Y."/>
            <person name="Fu T."/>
            <person name="Tang G.D."/>
            <person name="Zhang D."/>
            <person name="Sun W.H."/>
            <person name="Liu D.K."/>
            <person name="Li Y."/>
            <person name="Chen G.Z."/>
            <person name="Liu X.D."/>
            <person name="Liao X.Y."/>
            <person name="Jiang Y.T."/>
            <person name="Yu X."/>
            <person name="Hao Y."/>
            <person name="Huang J."/>
            <person name="Zhao X.W."/>
            <person name="Ke S."/>
            <person name="Chen Y.Y."/>
            <person name="Wu W.L."/>
            <person name="Hsu J.L."/>
            <person name="Lin Y.F."/>
            <person name="Huang M.D."/>
            <person name="Li C.Y."/>
            <person name="Huang L."/>
            <person name="Wang Z.W."/>
            <person name="Zhao X."/>
            <person name="Zhong W.Y."/>
            <person name="Peng D.H."/>
            <person name="Ahmad S."/>
            <person name="Lan S."/>
            <person name="Zhang J.S."/>
            <person name="Tsai W.C."/>
            <person name="Van de Peer Y."/>
            <person name="Liu Z.J."/>
        </authorList>
    </citation>
    <scope>NUCLEOTIDE SEQUENCE</scope>
    <source>
        <strain evidence="2">CP</strain>
    </source>
</reference>
<reference evidence="2" key="2">
    <citation type="submission" date="2023-06" db="EMBL/GenBank/DDBJ databases">
        <authorList>
            <person name="Ma L."/>
            <person name="Liu K.-W."/>
            <person name="Li Z."/>
            <person name="Hsiao Y.-Y."/>
            <person name="Qi Y."/>
            <person name="Fu T."/>
            <person name="Tang G."/>
            <person name="Zhang D."/>
            <person name="Sun W.-H."/>
            <person name="Liu D.-K."/>
            <person name="Li Y."/>
            <person name="Chen G.-Z."/>
            <person name="Liu X.-D."/>
            <person name="Liao X.-Y."/>
            <person name="Jiang Y.-T."/>
            <person name="Yu X."/>
            <person name="Hao Y."/>
            <person name="Huang J."/>
            <person name="Zhao X.-W."/>
            <person name="Ke S."/>
            <person name="Chen Y.-Y."/>
            <person name="Wu W.-L."/>
            <person name="Hsu J.-L."/>
            <person name="Lin Y.-F."/>
            <person name="Huang M.-D."/>
            <person name="Li C.-Y."/>
            <person name="Huang L."/>
            <person name="Wang Z.-W."/>
            <person name="Zhao X."/>
            <person name="Zhong W.-Y."/>
            <person name="Peng D.-H."/>
            <person name="Ahmad S."/>
            <person name="Lan S."/>
            <person name="Zhang J.-S."/>
            <person name="Tsai W.-C."/>
            <person name="Van De Peer Y."/>
            <person name="Liu Z.-J."/>
        </authorList>
    </citation>
    <scope>NUCLEOTIDE SEQUENCE</scope>
    <source>
        <strain evidence="2">CP</strain>
        <tissue evidence="2">Leaves</tissue>
    </source>
</reference>
<comment type="caution">
    <text evidence="2">The sequence shown here is derived from an EMBL/GenBank/DDBJ whole genome shotgun (WGS) entry which is preliminary data.</text>
</comment>
<sequence>MSSKKRPLSPSPPHSGHSRKRPLSSGGPPSRAAAFPSYTDVPTLPPKIKLLCEIHTTTPSFTVESSLDDSGVRVTPEDVEENLLFDAMWDSVKSMRNERLLSLATFASVFGSYVSTGRTGEAILTFDQMSSVLVDA</sequence>
<keyword evidence="3" id="KW-1185">Reference proteome</keyword>
<feature type="region of interest" description="Disordered" evidence="1">
    <location>
        <begin position="1"/>
        <end position="42"/>
    </location>
</feature>
<evidence type="ECO:0000313" key="2">
    <source>
        <dbReference type="EMBL" id="KAK1301709.1"/>
    </source>
</evidence>
<evidence type="ECO:0000256" key="1">
    <source>
        <dbReference type="SAM" id="MobiDB-lite"/>
    </source>
</evidence>
<dbReference type="EMBL" id="JAUJYO010000012">
    <property type="protein sequence ID" value="KAK1301709.1"/>
    <property type="molecule type" value="Genomic_DNA"/>
</dbReference>
<proteinExistence type="predicted"/>
<protein>
    <submittedName>
        <fullName evidence="2">Uncharacterized protein</fullName>
    </submittedName>
</protein>
<name>A0AAV9DL89_ACOCL</name>
<evidence type="ECO:0000313" key="3">
    <source>
        <dbReference type="Proteomes" id="UP001180020"/>
    </source>
</evidence>